<evidence type="ECO:0000313" key="6">
    <source>
        <dbReference type="Proteomes" id="UP001596138"/>
    </source>
</evidence>
<dbReference type="Pfam" id="PF17853">
    <property type="entry name" value="GGDEF_2"/>
    <property type="match status" value="1"/>
</dbReference>
<dbReference type="RefSeq" id="WP_386765607.1">
    <property type="nucleotide sequence ID" value="NZ_JBHSTI010000008.1"/>
</dbReference>
<feature type="domain" description="Purine catabolism PurC-like" evidence="2">
    <location>
        <begin position="16"/>
        <end position="137"/>
    </location>
</feature>
<sequence length="551" mass="58705">MDPVDPLAGMYPAVSEVLELPAVRDGLPAVRAGAGHLDRPVRWTHAAEIADVARLLRGGELLLTTGVLLPTDDAGLAAYVQGLAAVGVTGVMVETGRRFDRLPDAMVQAAEEVGLVLVELTREARFATITEQVHARIVDAQIAELRASDAVHATFTELTVEGASPTEVVRQVSRMAGRPVVLENLAHQVLAVDPAGQDLAAVLGDWEGRSRAVRTAARTGYDDSSGWLVTTVGARGQDWGRLLLRTDAPPTPRDTMLVERGAATVALARLVERDRESLERQTHRTLLTGVIAGSVPLPELVARASALGVPLEGHALVAVLVRLTRGPVGPALEVQERLRDLAETVADALRDSRAAGLVGGVDDATVGVLLSLPPREDVDPVLGRLSTSLAKRATAGRAVLPASGWVVAVGSVVANVRDLRRAFLEAAQVADAAPSDDDASPRPYYRLPDVRLRGLLHLLRDDDRLQTFVERELGPLLAHDAQHGTDLVGVLRGYLNAGRNKSAAADAAHLSRPSFYERLHKIEKVLAVDLDSVESCLSLHVALLGLDAIRR</sequence>
<dbReference type="Gene3D" id="1.10.10.2840">
    <property type="entry name" value="PucR C-terminal helix-turn-helix domain"/>
    <property type="match status" value="1"/>
</dbReference>
<comment type="similarity">
    <text evidence="1">Belongs to the CdaR family.</text>
</comment>
<evidence type="ECO:0000259" key="4">
    <source>
        <dbReference type="Pfam" id="PF17853"/>
    </source>
</evidence>
<organism evidence="5 6">
    <name type="scientific">Longivirga aurantiaca</name>
    <dbReference type="NCBI Taxonomy" id="1837743"/>
    <lineage>
        <taxon>Bacteria</taxon>
        <taxon>Bacillati</taxon>
        <taxon>Actinomycetota</taxon>
        <taxon>Actinomycetes</taxon>
        <taxon>Sporichthyales</taxon>
        <taxon>Sporichthyaceae</taxon>
        <taxon>Longivirga</taxon>
    </lineage>
</organism>
<gene>
    <name evidence="5" type="ORF">ACFQGU_08390</name>
</gene>
<name>A0ABW1T0Q0_9ACTN</name>
<reference evidence="6" key="1">
    <citation type="journal article" date="2019" name="Int. J. Syst. Evol. Microbiol.">
        <title>The Global Catalogue of Microorganisms (GCM) 10K type strain sequencing project: providing services to taxonomists for standard genome sequencing and annotation.</title>
        <authorList>
            <consortium name="The Broad Institute Genomics Platform"/>
            <consortium name="The Broad Institute Genome Sequencing Center for Infectious Disease"/>
            <person name="Wu L."/>
            <person name="Ma J."/>
        </authorList>
    </citation>
    <scope>NUCLEOTIDE SEQUENCE [LARGE SCALE GENOMIC DNA]</scope>
    <source>
        <strain evidence="6">CGMCC 4.7317</strain>
    </source>
</reference>
<evidence type="ECO:0000256" key="1">
    <source>
        <dbReference type="ARBA" id="ARBA00006754"/>
    </source>
</evidence>
<feature type="domain" description="PucR C-terminal helix-turn-helix" evidence="3">
    <location>
        <begin position="487"/>
        <end position="544"/>
    </location>
</feature>
<protein>
    <submittedName>
        <fullName evidence="5">PucR family transcriptional regulator</fullName>
    </submittedName>
</protein>
<dbReference type="InterPro" id="IPR025736">
    <property type="entry name" value="PucR_C-HTH_dom"/>
</dbReference>
<dbReference type="Proteomes" id="UP001596138">
    <property type="component" value="Unassembled WGS sequence"/>
</dbReference>
<proteinExistence type="inferred from homology"/>
<dbReference type="PANTHER" id="PTHR33744:SF1">
    <property type="entry name" value="DNA-BINDING TRANSCRIPTIONAL ACTIVATOR ADER"/>
    <property type="match status" value="1"/>
</dbReference>
<keyword evidence="6" id="KW-1185">Reference proteome</keyword>
<dbReference type="Pfam" id="PF07905">
    <property type="entry name" value="PucR"/>
    <property type="match status" value="1"/>
</dbReference>
<dbReference type="EMBL" id="JBHSTI010000008">
    <property type="protein sequence ID" value="MFC6237894.1"/>
    <property type="molecule type" value="Genomic_DNA"/>
</dbReference>
<comment type="caution">
    <text evidence="5">The sequence shown here is derived from an EMBL/GenBank/DDBJ whole genome shotgun (WGS) entry which is preliminary data.</text>
</comment>
<dbReference type="InterPro" id="IPR012914">
    <property type="entry name" value="PucR_dom"/>
</dbReference>
<dbReference type="PANTHER" id="PTHR33744">
    <property type="entry name" value="CARBOHYDRATE DIACID REGULATOR"/>
    <property type="match status" value="1"/>
</dbReference>
<feature type="domain" description="CdaR GGDEF-like" evidence="4">
    <location>
        <begin position="298"/>
        <end position="431"/>
    </location>
</feature>
<dbReference type="Pfam" id="PF13556">
    <property type="entry name" value="HTH_30"/>
    <property type="match status" value="1"/>
</dbReference>
<accession>A0ABW1T0Q0</accession>
<dbReference type="InterPro" id="IPR051448">
    <property type="entry name" value="CdaR-like_regulators"/>
</dbReference>
<dbReference type="InterPro" id="IPR042070">
    <property type="entry name" value="PucR_C-HTH_sf"/>
</dbReference>
<evidence type="ECO:0000259" key="3">
    <source>
        <dbReference type="Pfam" id="PF13556"/>
    </source>
</evidence>
<dbReference type="InterPro" id="IPR041522">
    <property type="entry name" value="CdaR_GGDEF"/>
</dbReference>
<evidence type="ECO:0000313" key="5">
    <source>
        <dbReference type="EMBL" id="MFC6237894.1"/>
    </source>
</evidence>
<evidence type="ECO:0000259" key="2">
    <source>
        <dbReference type="Pfam" id="PF07905"/>
    </source>
</evidence>